<dbReference type="Pfam" id="PF12654">
    <property type="entry name" value="DUF3786"/>
    <property type="match status" value="1"/>
</dbReference>
<dbReference type="AlphaFoldDB" id="A0A1M5YKD4"/>
<dbReference type="InterPro" id="IPR024264">
    <property type="entry name" value="DUF3786"/>
</dbReference>
<organism evidence="2 3">
    <name type="scientific">Desulfofustis glycolicus DSM 9705</name>
    <dbReference type="NCBI Taxonomy" id="1121409"/>
    <lineage>
        <taxon>Bacteria</taxon>
        <taxon>Pseudomonadati</taxon>
        <taxon>Thermodesulfobacteriota</taxon>
        <taxon>Desulfobulbia</taxon>
        <taxon>Desulfobulbales</taxon>
        <taxon>Desulfocapsaceae</taxon>
        <taxon>Desulfofustis</taxon>
    </lineage>
</organism>
<dbReference type="RefSeq" id="WP_073379049.1">
    <property type="nucleotide sequence ID" value="NZ_FQXS01000039.1"/>
</dbReference>
<dbReference type="STRING" id="1121409.SAMN02745124_04094"/>
<evidence type="ECO:0000313" key="3">
    <source>
        <dbReference type="Proteomes" id="UP000184139"/>
    </source>
</evidence>
<name>A0A1M5YKD4_9BACT</name>
<accession>A0A1M5YKD4</accession>
<keyword evidence="3" id="KW-1185">Reference proteome</keyword>
<dbReference type="EMBL" id="FQXS01000039">
    <property type="protein sequence ID" value="SHI11973.1"/>
    <property type="molecule type" value="Genomic_DNA"/>
</dbReference>
<proteinExistence type="predicted"/>
<feature type="domain" description="DUF3786" evidence="1">
    <location>
        <begin position="17"/>
        <end position="193"/>
    </location>
</feature>
<sequence length="200" mass="22367">MTALIDKAFFQELSGQDPREVCRRAVCTYDDTERSYALTVWGEQCTIHPHQARIEYVPAGRAPFHPYLELLMIHYLLRAQAIEPTQAWVSEKDLPGGATFFRGPHEIPTSLITGRFNDDVDSFKNRCKHLMGTPLDLADAAFSFTIAPRVPVAILYWAGDDDFPAESKILYDRSIAEPFALDVIYALAVGICERVGSSNG</sequence>
<evidence type="ECO:0000313" key="2">
    <source>
        <dbReference type="EMBL" id="SHI11973.1"/>
    </source>
</evidence>
<dbReference type="OrthoDB" id="9793197at2"/>
<evidence type="ECO:0000259" key="1">
    <source>
        <dbReference type="Pfam" id="PF12654"/>
    </source>
</evidence>
<gene>
    <name evidence="2" type="ORF">SAMN02745124_04094</name>
</gene>
<reference evidence="2 3" key="1">
    <citation type="submission" date="2016-11" db="EMBL/GenBank/DDBJ databases">
        <authorList>
            <person name="Jaros S."/>
            <person name="Januszkiewicz K."/>
            <person name="Wedrychowicz H."/>
        </authorList>
    </citation>
    <scope>NUCLEOTIDE SEQUENCE [LARGE SCALE GENOMIC DNA]</scope>
    <source>
        <strain evidence="2 3">DSM 9705</strain>
    </source>
</reference>
<protein>
    <recommendedName>
        <fullName evidence="1">DUF3786 domain-containing protein</fullName>
    </recommendedName>
</protein>
<dbReference type="Proteomes" id="UP000184139">
    <property type="component" value="Unassembled WGS sequence"/>
</dbReference>